<dbReference type="GeneID" id="40267400"/>
<evidence type="ECO:0000313" key="3">
    <source>
        <dbReference type="Proteomes" id="UP000302218"/>
    </source>
</evidence>
<keyword evidence="1" id="KW-1133">Transmembrane helix</keyword>
<keyword evidence="1" id="KW-0812">Transmembrane</keyword>
<evidence type="ECO:0000256" key="1">
    <source>
        <dbReference type="SAM" id="Phobius"/>
    </source>
</evidence>
<dbReference type="EMBL" id="CP040331">
    <property type="protein sequence ID" value="QCS44430.1"/>
    <property type="molecule type" value="Genomic_DNA"/>
</dbReference>
<dbReference type="AlphaFoldDB" id="A0A4P8WLQ5"/>
<dbReference type="OrthoDB" id="157429at2157"/>
<feature type="transmembrane region" description="Helical" evidence="1">
    <location>
        <begin position="41"/>
        <end position="60"/>
    </location>
</feature>
<keyword evidence="1" id="KW-0472">Membrane</keyword>
<protein>
    <submittedName>
        <fullName evidence="2">DUF2391 family protein</fullName>
    </submittedName>
</protein>
<organism evidence="2 3">
    <name type="scientific">Natrinema versiforme</name>
    <dbReference type="NCBI Taxonomy" id="88724"/>
    <lineage>
        <taxon>Archaea</taxon>
        <taxon>Methanobacteriati</taxon>
        <taxon>Methanobacteriota</taxon>
        <taxon>Stenosarchaea group</taxon>
        <taxon>Halobacteria</taxon>
        <taxon>Halobacteriales</taxon>
        <taxon>Natrialbaceae</taxon>
        <taxon>Natrinema</taxon>
    </lineage>
</organism>
<dbReference type="RefSeq" id="WP_138247161.1">
    <property type="nucleotide sequence ID" value="NZ_CP040331.1"/>
</dbReference>
<dbReference type="InterPro" id="IPR024464">
    <property type="entry name" value="DUF2391"/>
</dbReference>
<dbReference type="KEGG" id="nvr:FEJ81_18960"/>
<dbReference type="Pfam" id="PF09622">
    <property type="entry name" value="DUF2391"/>
    <property type="match status" value="1"/>
</dbReference>
<name>A0A4P8WLQ5_9EURY</name>
<evidence type="ECO:0000313" key="2">
    <source>
        <dbReference type="EMBL" id="QCS44430.1"/>
    </source>
</evidence>
<feature type="transmembrane region" description="Helical" evidence="1">
    <location>
        <begin position="84"/>
        <end position="104"/>
    </location>
</feature>
<geneLocation type="plasmid" evidence="3">
    <name>pnve500</name>
</geneLocation>
<sequence>MPRSHPFRISDFVQQIVGGLFVASPLVLTEETWRLADGMQIQHIMLTTAIVFVVGYALLYETDSQHNIGSDSDAGIGGVIPRRFVSLMLVAYLSVGLLAFAFAAPSTFEETPLETLRAVSICAIFSMIGAATADTILGQG</sequence>
<gene>
    <name evidence="2" type="ORF">FEJ81_18960</name>
</gene>
<keyword evidence="2" id="KW-0614">Plasmid</keyword>
<dbReference type="Proteomes" id="UP000302218">
    <property type="component" value="Plasmid pNVE500"/>
</dbReference>
<feature type="transmembrane region" description="Helical" evidence="1">
    <location>
        <begin position="116"/>
        <end position="137"/>
    </location>
</feature>
<accession>A0A4P8WLQ5</accession>
<proteinExistence type="predicted"/>
<reference evidence="3" key="1">
    <citation type="submission" date="2019-05" db="EMBL/GenBank/DDBJ databases">
        <title>Genome sequence and methylation pattern of the halophilic Archaeon Natrinema versiforme BOL5-4.</title>
        <authorList>
            <person name="DasSarma P."/>
            <person name="Anton B.P."/>
            <person name="DasSarma S.L."/>
            <person name="Martinez F.L."/>
            <person name="Guzman D."/>
            <person name="Roberts R.J."/>
            <person name="DasSarma S."/>
        </authorList>
    </citation>
    <scope>NUCLEOTIDE SEQUENCE [LARGE SCALE GENOMIC DNA]</scope>
    <source>
        <strain evidence="3">BOL5-4</strain>
        <plasmid evidence="3">pnve500</plasmid>
    </source>
</reference>